<accession>A0A517TUS0</accession>
<dbReference type="PANTHER" id="PTHR47016">
    <property type="entry name" value="ATP-DEPENDENT CLP PROTEASE ATP-BINDING SUBUNIT CLPT1, CHLOROPLASTIC"/>
    <property type="match status" value="1"/>
</dbReference>
<dbReference type="PROSITE" id="PS51903">
    <property type="entry name" value="CLP_R"/>
    <property type="match status" value="1"/>
</dbReference>
<reference evidence="3 4" key="1">
    <citation type="submission" date="2019-02" db="EMBL/GenBank/DDBJ databases">
        <title>Deep-cultivation of Planctomycetes and their phenomic and genomic characterization uncovers novel biology.</title>
        <authorList>
            <person name="Wiegand S."/>
            <person name="Jogler M."/>
            <person name="Boedeker C."/>
            <person name="Pinto D."/>
            <person name="Vollmers J."/>
            <person name="Rivas-Marin E."/>
            <person name="Kohn T."/>
            <person name="Peeters S.H."/>
            <person name="Heuer A."/>
            <person name="Rast P."/>
            <person name="Oberbeckmann S."/>
            <person name="Bunk B."/>
            <person name="Jeske O."/>
            <person name="Meyerdierks A."/>
            <person name="Storesund J.E."/>
            <person name="Kallscheuer N."/>
            <person name="Luecker S."/>
            <person name="Lage O.M."/>
            <person name="Pohl T."/>
            <person name="Merkel B.J."/>
            <person name="Hornburger P."/>
            <person name="Mueller R.-W."/>
            <person name="Bruemmer F."/>
            <person name="Labrenz M."/>
            <person name="Spormann A.M."/>
            <person name="Op den Camp H."/>
            <person name="Overmann J."/>
            <person name="Amann R."/>
            <person name="Jetten M.S.M."/>
            <person name="Mascher T."/>
            <person name="Medema M.H."/>
            <person name="Devos D.P."/>
            <person name="Kaster A.-K."/>
            <person name="Ovreas L."/>
            <person name="Rohde M."/>
            <person name="Galperin M.Y."/>
            <person name="Jogler C."/>
        </authorList>
    </citation>
    <scope>NUCLEOTIDE SEQUENCE [LARGE SCALE GENOMIC DNA]</scope>
    <source>
        <strain evidence="3 4">I41</strain>
    </source>
</reference>
<dbReference type="SUPFAM" id="SSF81923">
    <property type="entry name" value="Double Clp-N motif"/>
    <property type="match status" value="1"/>
</dbReference>
<name>A0A517TUS0_9BACT</name>
<dbReference type="InterPro" id="IPR044217">
    <property type="entry name" value="CLPT1/2"/>
</dbReference>
<feature type="domain" description="Clp R" evidence="2">
    <location>
        <begin position="3"/>
        <end position="148"/>
    </location>
</feature>
<evidence type="ECO:0000256" key="1">
    <source>
        <dbReference type="PROSITE-ProRule" id="PRU01251"/>
    </source>
</evidence>
<dbReference type="InterPro" id="IPR036628">
    <property type="entry name" value="Clp_N_dom_sf"/>
</dbReference>
<evidence type="ECO:0000313" key="4">
    <source>
        <dbReference type="Proteomes" id="UP000317909"/>
    </source>
</evidence>
<organism evidence="3 4">
    <name type="scientific">Lacipirellula limnantheis</name>
    <dbReference type="NCBI Taxonomy" id="2528024"/>
    <lineage>
        <taxon>Bacteria</taxon>
        <taxon>Pseudomonadati</taxon>
        <taxon>Planctomycetota</taxon>
        <taxon>Planctomycetia</taxon>
        <taxon>Pirellulales</taxon>
        <taxon>Lacipirellulaceae</taxon>
        <taxon>Lacipirellula</taxon>
    </lineage>
</organism>
<keyword evidence="1" id="KW-0677">Repeat</keyword>
<dbReference type="AlphaFoldDB" id="A0A517TUS0"/>
<dbReference type="InterPro" id="IPR004176">
    <property type="entry name" value="Clp_R_N"/>
</dbReference>
<sequence>MTYELFTERAREVFQRANEEALSFGKKSRIDTHHILLGVLKEGAGTAVHVLNAHGINVQSVRTEIEPLGEKGPYQDGRGKLPMTATAKNLVEYALQEARSLGPSSVETEHIVLGLLREPEGVAAEVFRALAVNRERDIVNFLGREAGK</sequence>
<protein>
    <submittedName>
        <fullName evidence="3">Negative regulator of genetic competence ClpC/MecB</fullName>
    </submittedName>
</protein>
<dbReference type="RefSeq" id="WP_168206727.1">
    <property type="nucleotide sequence ID" value="NZ_CP036339.1"/>
</dbReference>
<gene>
    <name evidence="3" type="primary">clpC_1</name>
    <name evidence="3" type="ORF">I41_12870</name>
</gene>
<dbReference type="PANTHER" id="PTHR47016:SF5">
    <property type="entry name" value="CLP DOMAIN SUPERFAMILY PROTEIN"/>
    <property type="match status" value="1"/>
</dbReference>
<keyword evidence="4" id="KW-1185">Reference proteome</keyword>
<dbReference type="Pfam" id="PF02861">
    <property type="entry name" value="Clp_N"/>
    <property type="match status" value="1"/>
</dbReference>
<dbReference type="KEGG" id="llh:I41_12870"/>
<evidence type="ECO:0000313" key="3">
    <source>
        <dbReference type="EMBL" id="QDT72120.1"/>
    </source>
</evidence>
<dbReference type="EMBL" id="CP036339">
    <property type="protein sequence ID" value="QDT72120.1"/>
    <property type="molecule type" value="Genomic_DNA"/>
</dbReference>
<proteinExistence type="predicted"/>
<dbReference type="Gene3D" id="1.10.1780.10">
    <property type="entry name" value="Clp, N-terminal domain"/>
    <property type="match status" value="1"/>
</dbReference>
<evidence type="ECO:0000259" key="2">
    <source>
        <dbReference type="PROSITE" id="PS51903"/>
    </source>
</evidence>
<dbReference type="Proteomes" id="UP000317909">
    <property type="component" value="Chromosome"/>
</dbReference>